<dbReference type="GO" id="GO:0043565">
    <property type="term" value="F:sequence-specific DNA binding"/>
    <property type="evidence" value="ECO:0007669"/>
    <property type="project" value="InterPro"/>
</dbReference>
<dbReference type="PANTHER" id="PTHR43130:SF11">
    <property type="entry name" value="TRANSCRIPTIONAL REGULATORY PROTEIN"/>
    <property type="match status" value="1"/>
</dbReference>
<dbReference type="RefSeq" id="WP_305170459.1">
    <property type="nucleotide sequence ID" value="NZ_JAUUUU010000003.1"/>
</dbReference>
<keyword evidence="2" id="KW-0238">DNA-binding</keyword>
<dbReference type="SUPFAM" id="SSF52317">
    <property type="entry name" value="Class I glutamine amidotransferase-like"/>
    <property type="match status" value="1"/>
</dbReference>
<reference evidence="5" key="2">
    <citation type="submission" date="2023-08" db="EMBL/GenBank/DDBJ databases">
        <authorList>
            <person name="Luo J."/>
        </authorList>
    </citation>
    <scope>NUCLEOTIDE SEQUENCE</scope>
    <source>
        <strain evidence="5">DSM 25064</strain>
    </source>
</reference>
<dbReference type="CDD" id="cd03138">
    <property type="entry name" value="GATase1_AraC_2"/>
    <property type="match status" value="1"/>
</dbReference>
<evidence type="ECO:0000313" key="6">
    <source>
        <dbReference type="Proteomes" id="UP001178354"/>
    </source>
</evidence>
<dbReference type="PANTHER" id="PTHR43130">
    <property type="entry name" value="ARAC-FAMILY TRANSCRIPTIONAL REGULATOR"/>
    <property type="match status" value="1"/>
</dbReference>
<evidence type="ECO:0000256" key="2">
    <source>
        <dbReference type="ARBA" id="ARBA00023125"/>
    </source>
</evidence>
<dbReference type="EMBL" id="JAUUUU010000003">
    <property type="protein sequence ID" value="MDP1520875.1"/>
    <property type="molecule type" value="Genomic_DNA"/>
</dbReference>
<name>A0AAW8B370_9GAMM</name>
<dbReference type="SMART" id="SM00342">
    <property type="entry name" value="HTH_ARAC"/>
    <property type="match status" value="1"/>
</dbReference>
<dbReference type="Pfam" id="PF12833">
    <property type="entry name" value="HTH_18"/>
    <property type="match status" value="1"/>
</dbReference>
<dbReference type="Gene3D" id="1.10.10.60">
    <property type="entry name" value="Homeodomain-like"/>
    <property type="match status" value="2"/>
</dbReference>
<dbReference type="InterPro" id="IPR002818">
    <property type="entry name" value="DJ-1/PfpI"/>
</dbReference>
<gene>
    <name evidence="5" type="ORF">Q8A57_07845</name>
</gene>
<evidence type="ECO:0000259" key="4">
    <source>
        <dbReference type="PROSITE" id="PS01124"/>
    </source>
</evidence>
<dbReference type="InterPro" id="IPR029062">
    <property type="entry name" value="Class_I_gatase-like"/>
</dbReference>
<protein>
    <submittedName>
        <fullName evidence="5">Helix-turn-helix domain-containing protein</fullName>
    </submittedName>
</protein>
<comment type="caution">
    <text evidence="5">The sequence shown here is derived from an EMBL/GenBank/DDBJ whole genome shotgun (WGS) entry which is preliminary data.</text>
</comment>
<dbReference type="InterPro" id="IPR018060">
    <property type="entry name" value="HTH_AraC"/>
</dbReference>
<dbReference type="Gene3D" id="3.40.50.880">
    <property type="match status" value="1"/>
</dbReference>
<dbReference type="PROSITE" id="PS01124">
    <property type="entry name" value="HTH_ARAC_FAMILY_2"/>
    <property type="match status" value="1"/>
</dbReference>
<keyword evidence="1" id="KW-0805">Transcription regulation</keyword>
<dbReference type="InterPro" id="IPR009057">
    <property type="entry name" value="Homeodomain-like_sf"/>
</dbReference>
<evidence type="ECO:0000313" key="5">
    <source>
        <dbReference type="EMBL" id="MDP1520875.1"/>
    </source>
</evidence>
<dbReference type="InterPro" id="IPR052158">
    <property type="entry name" value="INH-QAR"/>
</dbReference>
<evidence type="ECO:0000256" key="1">
    <source>
        <dbReference type="ARBA" id="ARBA00023015"/>
    </source>
</evidence>
<dbReference type="PRINTS" id="PR00032">
    <property type="entry name" value="HTHARAC"/>
</dbReference>
<organism evidence="5 6">
    <name type="scientific">Porticoccus litoralis</name>
    <dbReference type="NCBI Taxonomy" id="434086"/>
    <lineage>
        <taxon>Bacteria</taxon>
        <taxon>Pseudomonadati</taxon>
        <taxon>Pseudomonadota</taxon>
        <taxon>Gammaproteobacteria</taxon>
        <taxon>Cellvibrionales</taxon>
        <taxon>Porticoccaceae</taxon>
        <taxon>Porticoccus</taxon>
    </lineage>
</organism>
<dbReference type="InterPro" id="IPR020449">
    <property type="entry name" value="Tscrpt_reg_AraC-type_HTH"/>
</dbReference>
<sequence length="345" mass="39243">MAIYFPIMAKKPINPPKPLQVCTLLYHNLLGTSATLPVEMLRTAEAAERAINPEAKTIAACTLSIDREPVDSPSGFAIQPFATVDEIEHCDIVCLPALWRNPRPALKKYRAYVPWLQRQAKQGAVMIAVGTGVCFLAEAGLLDNQPATTHWHYFDQFQKDYPAVDLKRQYFITQAGNLYCAASVNAMAELMVHLVARLYGRHAATQVERNFFHEIRSSFEPTSYFSDNVEYHPDEQVVQAQIWFEDNFSKPIKISDVAKQFGFSMRTFDRRFKNALGKTPLQYLQRTRLNNARELLQKSNLSISEIAVHCGYQDAAAFSKIFHRQFGTSPMKYRETVRAKLFSAH</sequence>
<keyword evidence="6" id="KW-1185">Reference proteome</keyword>
<dbReference type="Pfam" id="PF01965">
    <property type="entry name" value="DJ-1_PfpI"/>
    <property type="match status" value="1"/>
</dbReference>
<dbReference type="AlphaFoldDB" id="A0AAW8B370"/>
<accession>A0AAW8B370</accession>
<dbReference type="SUPFAM" id="SSF46689">
    <property type="entry name" value="Homeodomain-like"/>
    <property type="match status" value="2"/>
</dbReference>
<dbReference type="GO" id="GO:0003700">
    <property type="term" value="F:DNA-binding transcription factor activity"/>
    <property type="evidence" value="ECO:0007669"/>
    <property type="project" value="InterPro"/>
</dbReference>
<proteinExistence type="predicted"/>
<dbReference type="Proteomes" id="UP001178354">
    <property type="component" value="Unassembled WGS sequence"/>
</dbReference>
<feature type="domain" description="HTH araC/xylS-type" evidence="4">
    <location>
        <begin position="238"/>
        <end position="336"/>
    </location>
</feature>
<evidence type="ECO:0000256" key="3">
    <source>
        <dbReference type="ARBA" id="ARBA00023163"/>
    </source>
</evidence>
<reference evidence="5" key="1">
    <citation type="journal article" date="2010" name="Int. J. Syst. Evol. Microbiol.">
        <title>Porticoccus litoralis gen. nov., sp. nov., a gammaproteobacterium isolated from the Yellow Sea.</title>
        <authorList>
            <person name="Oh H.M."/>
            <person name="Kim H."/>
            <person name="Kim K.M."/>
            <person name="Min G.S."/>
            <person name="Cho J.C."/>
        </authorList>
    </citation>
    <scope>NUCLEOTIDE SEQUENCE</scope>
    <source>
        <strain evidence="5">DSM 25064</strain>
    </source>
</reference>
<keyword evidence="3" id="KW-0804">Transcription</keyword>